<dbReference type="PANTHER" id="PTHR31019">
    <property type="entry name" value="SMALL INTEGRAL MEMBRANE PROTEIN 14"/>
    <property type="match status" value="1"/>
</dbReference>
<evidence type="ECO:0000256" key="1">
    <source>
        <dbReference type="ARBA" id="ARBA00017902"/>
    </source>
</evidence>
<keyword evidence="3" id="KW-1185">Reference proteome</keyword>
<evidence type="ECO:0000313" key="3">
    <source>
        <dbReference type="Proteomes" id="UP000694865"/>
    </source>
</evidence>
<keyword evidence="2" id="KW-1133">Transmembrane helix</keyword>
<organism evidence="3 4">
    <name type="scientific">Saccoglossus kowalevskii</name>
    <name type="common">Acorn worm</name>
    <dbReference type="NCBI Taxonomy" id="10224"/>
    <lineage>
        <taxon>Eukaryota</taxon>
        <taxon>Metazoa</taxon>
        <taxon>Hemichordata</taxon>
        <taxon>Enteropneusta</taxon>
        <taxon>Harrimaniidae</taxon>
        <taxon>Saccoglossus</taxon>
    </lineage>
</organism>
<proteinExistence type="predicted"/>
<name>A0ABM0GQ06_SACKO</name>
<keyword evidence="2" id="KW-0812">Transmembrane</keyword>
<accession>A0ABM0GQ06</accession>
<evidence type="ECO:0000256" key="2">
    <source>
        <dbReference type="SAM" id="Phobius"/>
    </source>
</evidence>
<dbReference type="GeneID" id="100373771"/>
<dbReference type="Proteomes" id="UP000694865">
    <property type="component" value="Unplaced"/>
</dbReference>
<keyword evidence="2" id="KW-0472">Membrane</keyword>
<sequence>MAEGGWDPCECIWNHEHAMRRLISLLRNSQNYCTDNECVTDLPGPNSEGADGGYTMMMIMVAWMVVAFLLFLFRPASLRLRGDEKPRNGNQVCLPFRQQISVNR</sequence>
<dbReference type="InterPro" id="IPR020309">
    <property type="entry name" value="Smim-14"/>
</dbReference>
<reference evidence="4" key="1">
    <citation type="submission" date="2025-08" db="UniProtKB">
        <authorList>
            <consortium name="RefSeq"/>
        </authorList>
    </citation>
    <scope>IDENTIFICATION</scope>
    <source>
        <tissue evidence="4">Testes</tissue>
    </source>
</reference>
<evidence type="ECO:0000313" key="4">
    <source>
        <dbReference type="RefSeq" id="XP_002734784.1"/>
    </source>
</evidence>
<feature type="transmembrane region" description="Helical" evidence="2">
    <location>
        <begin position="53"/>
        <end position="73"/>
    </location>
</feature>
<dbReference type="PANTHER" id="PTHR31019:SF1">
    <property type="entry name" value="SMALL INTEGRAL MEMBRANE PROTEIN 14"/>
    <property type="match status" value="1"/>
</dbReference>
<dbReference type="Pfam" id="PF11027">
    <property type="entry name" value="DUF2615"/>
    <property type="match status" value="1"/>
</dbReference>
<protein>
    <recommendedName>
        <fullName evidence="1">Small integral membrane protein 14</fullName>
    </recommendedName>
</protein>
<gene>
    <name evidence="4" type="primary">LOC100373771</name>
</gene>
<dbReference type="RefSeq" id="XP_002734784.1">
    <property type="nucleotide sequence ID" value="XM_002734738.2"/>
</dbReference>